<comment type="caution">
    <text evidence="2">The sequence shown here is derived from an EMBL/GenBank/DDBJ whole genome shotgun (WGS) entry which is preliminary data.</text>
</comment>
<dbReference type="OrthoDB" id="3039972at2759"/>
<reference evidence="2" key="1">
    <citation type="submission" date="2020-11" db="EMBL/GenBank/DDBJ databases">
        <authorList>
            <consortium name="DOE Joint Genome Institute"/>
            <person name="Ahrendt S."/>
            <person name="Riley R."/>
            <person name="Andreopoulos W."/>
            <person name="Labutti K."/>
            <person name="Pangilinan J."/>
            <person name="Ruiz-Duenas F.J."/>
            <person name="Barrasa J.M."/>
            <person name="Sanchez-Garcia M."/>
            <person name="Camarero S."/>
            <person name="Miyauchi S."/>
            <person name="Serrano A."/>
            <person name="Linde D."/>
            <person name="Babiker R."/>
            <person name="Drula E."/>
            <person name="Ayuso-Fernandez I."/>
            <person name="Pacheco R."/>
            <person name="Padilla G."/>
            <person name="Ferreira P."/>
            <person name="Barriuso J."/>
            <person name="Kellner H."/>
            <person name="Castanera R."/>
            <person name="Alfaro M."/>
            <person name="Ramirez L."/>
            <person name="Pisabarro A.G."/>
            <person name="Kuo A."/>
            <person name="Tritt A."/>
            <person name="Lipzen A."/>
            <person name="He G."/>
            <person name="Yan M."/>
            <person name="Ng V."/>
            <person name="Cullen D."/>
            <person name="Martin F."/>
            <person name="Rosso M.-N."/>
            <person name="Henrissat B."/>
            <person name="Hibbett D."/>
            <person name="Martinez A.T."/>
            <person name="Grigoriev I.V."/>
        </authorList>
    </citation>
    <scope>NUCLEOTIDE SEQUENCE</scope>
    <source>
        <strain evidence="2">CBS 247.69</strain>
    </source>
</reference>
<dbReference type="EMBL" id="MU150455">
    <property type="protein sequence ID" value="KAF9456132.1"/>
    <property type="molecule type" value="Genomic_DNA"/>
</dbReference>
<gene>
    <name evidence="2" type="ORF">BDZ94DRAFT_1315450</name>
</gene>
<protein>
    <submittedName>
        <fullName evidence="2">Uncharacterized protein</fullName>
    </submittedName>
</protein>
<feature type="transmembrane region" description="Helical" evidence="1">
    <location>
        <begin position="86"/>
        <end position="104"/>
    </location>
</feature>
<sequence>MLFYHCMHIFQKYEVLCRSRKIFLTGTIALFFICTIQCSLNIIPLTLLQHWEVGTLPSNLLYIFNNLIADILLIYRCYSIWSCKKYILYVPLFLTLGSTGFAAVLSNHYDIFGESSTIGQQMPLFISLVMNIGLTLLSAGRIWWISRELKILGPQVFQKYNTIIALIIESGAMYCIAIIAYLISINVNTSLVPWNEVTTSKIISAIFFGILQQVVGIVPTLIVFRIG</sequence>
<evidence type="ECO:0000256" key="1">
    <source>
        <dbReference type="SAM" id="Phobius"/>
    </source>
</evidence>
<accession>A0A9P5XT93</accession>
<keyword evidence="1" id="KW-0812">Transmembrane</keyword>
<feature type="transmembrane region" description="Helical" evidence="1">
    <location>
        <begin position="124"/>
        <end position="143"/>
    </location>
</feature>
<feature type="transmembrane region" description="Helical" evidence="1">
    <location>
        <begin position="203"/>
        <end position="224"/>
    </location>
</feature>
<dbReference type="Proteomes" id="UP000807353">
    <property type="component" value="Unassembled WGS sequence"/>
</dbReference>
<name>A0A9P5XT93_9AGAR</name>
<feature type="transmembrane region" description="Helical" evidence="1">
    <location>
        <begin position="163"/>
        <end position="183"/>
    </location>
</feature>
<organism evidence="2 3">
    <name type="scientific">Collybia nuda</name>
    <dbReference type="NCBI Taxonomy" id="64659"/>
    <lineage>
        <taxon>Eukaryota</taxon>
        <taxon>Fungi</taxon>
        <taxon>Dikarya</taxon>
        <taxon>Basidiomycota</taxon>
        <taxon>Agaricomycotina</taxon>
        <taxon>Agaricomycetes</taxon>
        <taxon>Agaricomycetidae</taxon>
        <taxon>Agaricales</taxon>
        <taxon>Tricholomatineae</taxon>
        <taxon>Clitocybaceae</taxon>
        <taxon>Collybia</taxon>
    </lineage>
</organism>
<evidence type="ECO:0000313" key="2">
    <source>
        <dbReference type="EMBL" id="KAF9456132.1"/>
    </source>
</evidence>
<keyword evidence="1" id="KW-0472">Membrane</keyword>
<feature type="transmembrane region" description="Helical" evidence="1">
    <location>
        <begin position="60"/>
        <end position="79"/>
    </location>
</feature>
<feature type="transmembrane region" description="Helical" evidence="1">
    <location>
        <begin position="21"/>
        <end position="48"/>
    </location>
</feature>
<proteinExistence type="predicted"/>
<keyword evidence="3" id="KW-1185">Reference proteome</keyword>
<dbReference type="AlphaFoldDB" id="A0A9P5XT93"/>
<evidence type="ECO:0000313" key="3">
    <source>
        <dbReference type="Proteomes" id="UP000807353"/>
    </source>
</evidence>
<keyword evidence="1" id="KW-1133">Transmembrane helix</keyword>